<dbReference type="EMBL" id="AMEP01000036">
    <property type="protein sequence ID" value="EKY03464.1"/>
    <property type="molecule type" value="Genomic_DNA"/>
</dbReference>
<dbReference type="Proteomes" id="UP000010433">
    <property type="component" value="Unassembled WGS sequence"/>
</dbReference>
<dbReference type="AlphaFoldDB" id="L1NIW8"/>
<dbReference type="STRING" id="1127699.HMPREF9151_00397"/>
<evidence type="ECO:0000313" key="1">
    <source>
        <dbReference type="EMBL" id="EKY03464.1"/>
    </source>
</evidence>
<protein>
    <submittedName>
        <fullName evidence="1">Uncharacterized protein</fullName>
    </submittedName>
</protein>
<proteinExistence type="predicted"/>
<sequence>MASPDWEVLPAVFCEFPGFGKVCRHRLGDFPRLGTLVGVV</sequence>
<accession>L1NIW8</accession>
<organism evidence="1 2">
    <name type="scientific">Hoylesella saccharolytica F0055</name>
    <dbReference type="NCBI Taxonomy" id="1127699"/>
    <lineage>
        <taxon>Bacteria</taxon>
        <taxon>Pseudomonadati</taxon>
        <taxon>Bacteroidota</taxon>
        <taxon>Bacteroidia</taxon>
        <taxon>Bacteroidales</taxon>
        <taxon>Prevotellaceae</taxon>
        <taxon>Hoylesella</taxon>
    </lineage>
</organism>
<evidence type="ECO:0000313" key="2">
    <source>
        <dbReference type="Proteomes" id="UP000010433"/>
    </source>
</evidence>
<keyword evidence="2" id="KW-1185">Reference proteome</keyword>
<comment type="caution">
    <text evidence="1">The sequence shown here is derived from an EMBL/GenBank/DDBJ whole genome shotgun (WGS) entry which is preliminary data.</text>
</comment>
<reference evidence="1 2" key="1">
    <citation type="submission" date="2012-05" db="EMBL/GenBank/DDBJ databases">
        <authorList>
            <person name="Weinstock G."/>
            <person name="Sodergren E."/>
            <person name="Lobos E.A."/>
            <person name="Fulton L."/>
            <person name="Fulton R."/>
            <person name="Courtney L."/>
            <person name="Fronick C."/>
            <person name="O'Laughlin M."/>
            <person name="Godfrey J."/>
            <person name="Wilson R.M."/>
            <person name="Miner T."/>
            <person name="Farmer C."/>
            <person name="Delehaunty K."/>
            <person name="Cordes M."/>
            <person name="Minx P."/>
            <person name="Tomlinson C."/>
            <person name="Chen J."/>
            <person name="Wollam A."/>
            <person name="Pepin K.H."/>
            <person name="Bhonagiri V."/>
            <person name="Zhang X."/>
            <person name="Suruliraj S."/>
            <person name="Warren W."/>
            <person name="Mitreva M."/>
            <person name="Mardis E.R."/>
            <person name="Wilson R.K."/>
        </authorList>
    </citation>
    <scope>NUCLEOTIDE SEQUENCE [LARGE SCALE GENOMIC DNA]</scope>
    <source>
        <strain evidence="1 2">F0055</strain>
    </source>
</reference>
<name>L1NIW8_9BACT</name>
<dbReference type="HOGENOM" id="CLU_3294503_0_0_10"/>
<gene>
    <name evidence="1" type="ORF">HMPREF9151_00397</name>
</gene>